<dbReference type="SUPFAM" id="SSF56601">
    <property type="entry name" value="beta-lactamase/transpeptidase-like"/>
    <property type="match status" value="1"/>
</dbReference>
<evidence type="ECO:0000256" key="5">
    <source>
        <dbReference type="ARBA" id="ARBA00022801"/>
    </source>
</evidence>
<comment type="caution">
    <text evidence="9">The sequence shown here is derived from an EMBL/GenBank/DDBJ whole genome shotgun (WGS) entry which is preliminary data.</text>
</comment>
<dbReference type="Proteomes" id="UP000466442">
    <property type="component" value="Linkage Group LG5"/>
</dbReference>
<evidence type="ECO:0000256" key="3">
    <source>
        <dbReference type="ARBA" id="ARBA00012918"/>
    </source>
</evidence>
<evidence type="ECO:0000256" key="2">
    <source>
        <dbReference type="ARBA" id="ARBA00011881"/>
    </source>
</evidence>
<dbReference type="GO" id="GO:0004359">
    <property type="term" value="F:glutaminase activity"/>
    <property type="evidence" value="ECO:0007669"/>
    <property type="project" value="UniProtKB-EC"/>
</dbReference>
<feature type="domain" description="Glutaminase EF-hand" evidence="8">
    <location>
        <begin position="26"/>
        <end position="108"/>
    </location>
</feature>
<evidence type="ECO:0000256" key="6">
    <source>
        <dbReference type="ARBA" id="ARBA00023043"/>
    </source>
</evidence>
<dbReference type="PANTHER" id="PTHR12544">
    <property type="entry name" value="GLUTAMINASE"/>
    <property type="match status" value="1"/>
</dbReference>
<dbReference type="Gene3D" id="1.25.40.20">
    <property type="entry name" value="Ankyrin repeat-containing domain"/>
    <property type="match status" value="1"/>
</dbReference>
<evidence type="ECO:0000256" key="4">
    <source>
        <dbReference type="ARBA" id="ARBA00022737"/>
    </source>
</evidence>
<accession>A0A8S9XRR6</accession>
<dbReference type="PANTHER" id="PTHR12544:SF29">
    <property type="entry name" value="GLUTAMINASE"/>
    <property type="match status" value="1"/>
</dbReference>
<reference evidence="9" key="1">
    <citation type="journal article" date="2021" name="Mol. Ecol. Resour.">
        <title>Apolygus lucorum genome provides insights into omnivorousness and mesophyll feeding.</title>
        <authorList>
            <person name="Liu Y."/>
            <person name="Liu H."/>
            <person name="Wang H."/>
            <person name="Huang T."/>
            <person name="Liu B."/>
            <person name="Yang B."/>
            <person name="Yin L."/>
            <person name="Li B."/>
            <person name="Zhang Y."/>
            <person name="Zhang S."/>
            <person name="Jiang F."/>
            <person name="Zhang X."/>
            <person name="Ren Y."/>
            <person name="Wang B."/>
            <person name="Wang S."/>
            <person name="Lu Y."/>
            <person name="Wu K."/>
            <person name="Fan W."/>
            <person name="Wang G."/>
        </authorList>
    </citation>
    <scope>NUCLEOTIDE SEQUENCE</scope>
    <source>
        <strain evidence="9">12Hb</strain>
    </source>
</reference>
<dbReference type="InterPro" id="IPR015868">
    <property type="entry name" value="Glutaminase"/>
</dbReference>
<sequence length="552" mass="61588">MASIPASETASRMSTDVKVDSKVEGLFNTLSTNGREVELQTFIERLHVAGLMDQRDQRLKVMKKIISDIGGRGKCFYGVKLDLQGFARLVDLDKNLMLRALVNNLVIPDFEDFIQKVNYYFEIQKSNITGHVPEDPCPLDKINEDAWCVAICTVDGQRCFFGDHDSKFCLKGLVKPLLMGFALKKLGIESVEKTVGHFGTHESCDLLCFDDKRKPINGMVTSGHIALCCLLFGMEKKECLAGQYQEFSEFLSNLAGGEFTQMNTHKVMKEKQEGDRAQSIAHFLKSLHVLPDNCNIEQGLELYFQSKSIEVNCESLSVMAATLANSGINPITGEKILKQKFVKYVLSMMFSSGMCGYSGNVPVTLGQPVKSSTSGGVMLAIPGLMGIAAYGPRLDDNKVSVRSLGFLEHFINDIGYHPYQKMSDRLLRKFPTRQVVVTQCNRWCELFSAVVSGNHVGVVRITENPDVAYITDSYARNALHVAVAQGQVEIAKYLCEKFSNLTLGKDRWGRKPINYANPTHYQLIAKLREWESLLGERPIDGTGDSKRDKVKK</sequence>
<comment type="similarity">
    <text evidence="1">Belongs to the glutaminase family.</text>
</comment>
<evidence type="ECO:0000256" key="7">
    <source>
        <dbReference type="ARBA" id="ARBA00049534"/>
    </source>
</evidence>
<organism evidence="9 10">
    <name type="scientific">Apolygus lucorum</name>
    <name type="common">Small green plant bug</name>
    <name type="synonym">Lygocoris lucorum</name>
    <dbReference type="NCBI Taxonomy" id="248454"/>
    <lineage>
        <taxon>Eukaryota</taxon>
        <taxon>Metazoa</taxon>
        <taxon>Ecdysozoa</taxon>
        <taxon>Arthropoda</taxon>
        <taxon>Hexapoda</taxon>
        <taxon>Insecta</taxon>
        <taxon>Pterygota</taxon>
        <taxon>Neoptera</taxon>
        <taxon>Paraneoptera</taxon>
        <taxon>Hemiptera</taxon>
        <taxon>Heteroptera</taxon>
        <taxon>Panheteroptera</taxon>
        <taxon>Cimicomorpha</taxon>
        <taxon>Miridae</taxon>
        <taxon>Mirini</taxon>
        <taxon>Apolygus</taxon>
    </lineage>
</organism>
<proteinExistence type="inferred from homology"/>
<comment type="subunit">
    <text evidence="2">Homotetramer.</text>
</comment>
<dbReference type="GO" id="GO:0006537">
    <property type="term" value="P:glutamate biosynthetic process"/>
    <property type="evidence" value="ECO:0007669"/>
    <property type="project" value="TreeGrafter"/>
</dbReference>
<keyword evidence="4" id="KW-0677">Repeat</keyword>
<gene>
    <name evidence="9" type="ORF">GE061_014040</name>
</gene>
<dbReference type="OrthoDB" id="6609095at2759"/>
<evidence type="ECO:0000313" key="10">
    <source>
        <dbReference type="Proteomes" id="UP000466442"/>
    </source>
</evidence>
<dbReference type="InterPro" id="IPR041541">
    <property type="entry name" value="Glutaminase_EF-hand"/>
</dbReference>
<keyword evidence="5" id="KW-0378">Hydrolase</keyword>
<dbReference type="Pfam" id="PF17959">
    <property type="entry name" value="EF-hand_14"/>
    <property type="match status" value="1"/>
</dbReference>
<evidence type="ECO:0000259" key="8">
    <source>
        <dbReference type="Pfam" id="PF17959"/>
    </source>
</evidence>
<evidence type="ECO:0000313" key="9">
    <source>
        <dbReference type="EMBL" id="KAF6210928.1"/>
    </source>
</evidence>
<dbReference type="SUPFAM" id="SSF48403">
    <property type="entry name" value="Ankyrin repeat"/>
    <property type="match status" value="1"/>
</dbReference>
<dbReference type="Pfam" id="PF04960">
    <property type="entry name" value="Glutaminase"/>
    <property type="match status" value="1"/>
</dbReference>
<dbReference type="AlphaFoldDB" id="A0A8S9XRR6"/>
<name>A0A8S9XRR6_APOLU</name>
<dbReference type="Gene3D" id="3.40.710.10">
    <property type="entry name" value="DD-peptidase/beta-lactamase superfamily"/>
    <property type="match status" value="1"/>
</dbReference>
<dbReference type="InterPro" id="IPR012338">
    <property type="entry name" value="Beta-lactam/transpept-like"/>
</dbReference>
<comment type="catalytic activity">
    <reaction evidence="7">
        <text>L-glutamine + H2O = L-glutamate + NH4(+)</text>
        <dbReference type="Rhea" id="RHEA:15889"/>
        <dbReference type="ChEBI" id="CHEBI:15377"/>
        <dbReference type="ChEBI" id="CHEBI:28938"/>
        <dbReference type="ChEBI" id="CHEBI:29985"/>
        <dbReference type="ChEBI" id="CHEBI:58359"/>
        <dbReference type="EC" id="3.5.1.2"/>
    </reaction>
</comment>
<dbReference type="EMBL" id="WIXP02000005">
    <property type="protein sequence ID" value="KAF6210928.1"/>
    <property type="molecule type" value="Genomic_DNA"/>
</dbReference>
<keyword evidence="6" id="KW-0040">ANK repeat</keyword>
<protein>
    <recommendedName>
        <fullName evidence="3">glutaminase</fullName>
        <ecNumber evidence="3">3.5.1.2</ecNumber>
    </recommendedName>
</protein>
<dbReference type="GO" id="GO:0006543">
    <property type="term" value="P:L-glutamine catabolic process"/>
    <property type="evidence" value="ECO:0007669"/>
    <property type="project" value="TreeGrafter"/>
</dbReference>
<dbReference type="EC" id="3.5.1.2" evidence="3"/>
<dbReference type="InterPro" id="IPR036770">
    <property type="entry name" value="Ankyrin_rpt-contain_sf"/>
</dbReference>
<keyword evidence="10" id="KW-1185">Reference proteome</keyword>
<evidence type="ECO:0000256" key="1">
    <source>
        <dbReference type="ARBA" id="ARBA00011076"/>
    </source>
</evidence>